<evidence type="ECO:0000256" key="3">
    <source>
        <dbReference type="SAM" id="SignalP"/>
    </source>
</evidence>
<keyword evidence="2" id="KW-1133">Transmembrane helix</keyword>
<feature type="region of interest" description="Disordered" evidence="1">
    <location>
        <begin position="179"/>
        <end position="220"/>
    </location>
</feature>
<evidence type="ECO:0000256" key="2">
    <source>
        <dbReference type="SAM" id="Phobius"/>
    </source>
</evidence>
<protein>
    <recommendedName>
        <fullName evidence="6">LPXTG cell wall anchor domain-containing protein</fullName>
    </recommendedName>
</protein>
<keyword evidence="2" id="KW-0812">Transmembrane</keyword>
<feature type="chain" id="PRO_5020913586" description="LPXTG cell wall anchor domain-containing protein" evidence="3">
    <location>
        <begin position="27"/>
        <end position="256"/>
    </location>
</feature>
<feature type="compositionally biased region" description="Low complexity" evidence="1">
    <location>
        <begin position="199"/>
        <end position="209"/>
    </location>
</feature>
<evidence type="ECO:0000313" key="4">
    <source>
        <dbReference type="EMBL" id="TDC14855.1"/>
    </source>
</evidence>
<proteinExistence type="predicted"/>
<gene>
    <name evidence="4" type="ORF">E1284_16870</name>
</gene>
<reference evidence="4 5" key="1">
    <citation type="submission" date="2019-03" db="EMBL/GenBank/DDBJ databases">
        <title>Draft genome sequences of novel Actinobacteria.</title>
        <authorList>
            <person name="Sahin N."/>
            <person name="Ay H."/>
            <person name="Saygin H."/>
        </authorList>
    </citation>
    <scope>NUCLEOTIDE SEQUENCE [LARGE SCALE GENOMIC DNA]</scope>
    <source>
        <strain evidence="4 5">DSM 45347</strain>
    </source>
</reference>
<feature type="compositionally biased region" description="Basic and acidic residues" evidence="1">
    <location>
        <begin position="181"/>
        <end position="192"/>
    </location>
</feature>
<evidence type="ECO:0008006" key="6">
    <source>
        <dbReference type="Google" id="ProtNLM"/>
    </source>
</evidence>
<comment type="caution">
    <text evidence="4">The sequence shown here is derived from an EMBL/GenBank/DDBJ whole genome shotgun (WGS) entry which is preliminary data.</text>
</comment>
<keyword evidence="2" id="KW-0472">Membrane</keyword>
<name>A0A4R4NZ26_9ACTN</name>
<evidence type="ECO:0000313" key="5">
    <source>
        <dbReference type="Proteomes" id="UP000295431"/>
    </source>
</evidence>
<dbReference type="Proteomes" id="UP000295431">
    <property type="component" value="Unassembled WGS sequence"/>
</dbReference>
<accession>A0A4R4NZ26</accession>
<organism evidence="4 5">
    <name type="scientific">Actinomadura bangladeshensis</name>
    <dbReference type="NCBI Taxonomy" id="453573"/>
    <lineage>
        <taxon>Bacteria</taxon>
        <taxon>Bacillati</taxon>
        <taxon>Actinomycetota</taxon>
        <taxon>Actinomycetes</taxon>
        <taxon>Streptosporangiales</taxon>
        <taxon>Thermomonosporaceae</taxon>
        <taxon>Actinomadura</taxon>
    </lineage>
</organism>
<feature type="transmembrane region" description="Helical" evidence="2">
    <location>
        <begin position="227"/>
        <end position="247"/>
    </location>
</feature>
<feature type="region of interest" description="Disordered" evidence="1">
    <location>
        <begin position="66"/>
        <end position="99"/>
    </location>
</feature>
<keyword evidence="3" id="KW-0732">Signal</keyword>
<sequence length="256" mass="26022">MRASRLAAVGIAAGSMMLGMAAPALATPDPVTPGAFCDEAGATGTSSTGKAMVCKTAADGKLRWVSADGNENPGGENPGGENPGGEDPGTPNEPAFKFGPDKVKLSSLRVAPGYKTTFTVTCPTSVSITSNGYTQNPLPVKKAGENTWTATGTFRKSLPNPTTATVVCQDYGSVKFTTQPDKADGNKGDKGGNKGGGTLTPKTPKIPTGRIDTGDGSMYMRDQNSPAPLLAAGWGALMAAGLGAVVLRRRSAAERS</sequence>
<dbReference type="EMBL" id="SMJW01000076">
    <property type="protein sequence ID" value="TDC14855.1"/>
    <property type="molecule type" value="Genomic_DNA"/>
</dbReference>
<feature type="compositionally biased region" description="Gly residues" evidence="1">
    <location>
        <begin position="76"/>
        <end position="87"/>
    </location>
</feature>
<feature type="signal peptide" evidence="3">
    <location>
        <begin position="1"/>
        <end position="26"/>
    </location>
</feature>
<keyword evidence="5" id="KW-1185">Reference proteome</keyword>
<dbReference type="RefSeq" id="WP_131940046.1">
    <property type="nucleotide sequence ID" value="NZ_BAAAMX010000027.1"/>
</dbReference>
<evidence type="ECO:0000256" key="1">
    <source>
        <dbReference type="SAM" id="MobiDB-lite"/>
    </source>
</evidence>
<dbReference type="OrthoDB" id="3483090at2"/>
<dbReference type="AlphaFoldDB" id="A0A4R4NZ26"/>